<dbReference type="Pfam" id="PF06649">
    <property type="entry name" value="DUF1161"/>
    <property type="match status" value="1"/>
</dbReference>
<sequence length="78" mass="8345">MWLARCGYLVAGLCAATAQAAPLDCETLKAEIETKIQSQGVANYTLEVVDNAEVHDPSMVVGTCAGGTRKIIYQKNNE</sequence>
<name>A0ABR7Z466_9PSED</name>
<gene>
    <name evidence="2" type="ORF">HAQ05_16345</name>
</gene>
<dbReference type="Proteomes" id="UP000805841">
    <property type="component" value="Unassembled WGS sequence"/>
</dbReference>
<organism evidence="2 3">
    <name type="scientific">Pseudomonas typographi</name>
    <dbReference type="NCBI Taxonomy" id="2715964"/>
    <lineage>
        <taxon>Bacteria</taxon>
        <taxon>Pseudomonadati</taxon>
        <taxon>Pseudomonadota</taxon>
        <taxon>Gammaproteobacteria</taxon>
        <taxon>Pseudomonadales</taxon>
        <taxon>Pseudomonadaceae</taxon>
        <taxon>Pseudomonas</taxon>
    </lineage>
</organism>
<protein>
    <submittedName>
        <fullName evidence="2">DUF1161 domain-containing protein</fullName>
    </submittedName>
</protein>
<dbReference type="EMBL" id="JAAOCA010000020">
    <property type="protein sequence ID" value="MBD1600268.1"/>
    <property type="molecule type" value="Genomic_DNA"/>
</dbReference>
<comment type="caution">
    <text evidence="2">The sequence shown here is derived from an EMBL/GenBank/DDBJ whole genome shotgun (WGS) entry which is preliminary data.</text>
</comment>
<evidence type="ECO:0000313" key="2">
    <source>
        <dbReference type="EMBL" id="MBD1600268.1"/>
    </source>
</evidence>
<evidence type="ECO:0000256" key="1">
    <source>
        <dbReference type="SAM" id="SignalP"/>
    </source>
</evidence>
<accession>A0ABR7Z466</accession>
<dbReference type="RefSeq" id="WP_190422448.1">
    <property type="nucleotide sequence ID" value="NZ_JAAOCA010000020.1"/>
</dbReference>
<keyword evidence="3" id="KW-1185">Reference proteome</keyword>
<evidence type="ECO:0000313" key="3">
    <source>
        <dbReference type="Proteomes" id="UP000805841"/>
    </source>
</evidence>
<dbReference type="InterPro" id="IPR010595">
    <property type="entry name" value="DUF1161"/>
</dbReference>
<feature type="signal peptide" evidence="1">
    <location>
        <begin position="1"/>
        <end position="20"/>
    </location>
</feature>
<reference evidence="2 3" key="1">
    <citation type="journal article" date="2020" name="Insects">
        <title>Bacteria Belonging to Pseudomonas typographi sp. nov. from the Bark Beetle Ips typographus Have Genomic Potential to Aid in the Host Ecology.</title>
        <authorList>
            <person name="Peral-Aranega E."/>
            <person name="Saati-Santamaria Z."/>
            <person name="Kolarik M."/>
            <person name="Rivas R."/>
            <person name="Garcia-Fraile P."/>
        </authorList>
    </citation>
    <scope>NUCLEOTIDE SEQUENCE [LARGE SCALE GENOMIC DNA]</scope>
    <source>
        <strain evidence="2 3">CA3A</strain>
    </source>
</reference>
<proteinExistence type="predicted"/>
<feature type="chain" id="PRO_5046383498" evidence="1">
    <location>
        <begin position="21"/>
        <end position="78"/>
    </location>
</feature>
<keyword evidence="1" id="KW-0732">Signal</keyword>